<reference evidence="1" key="1">
    <citation type="submission" date="2014-11" db="EMBL/GenBank/DDBJ databases">
        <authorList>
            <person name="Amaro Gonzalez C."/>
        </authorList>
    </citation>
    <scope>NUCLEOTIDE SEQUENCE</scope>
</reference>
<evidence type="ECO:0000313" key="1">
    <source>
        <dbReference type="EMBL" id="JAH67626.1"/>
    </source>
</evidence>
<organism evidence="1">
    <name type="scientific">Anguilla anguilla</name>
    <name type="common">European freshwater eel</name>
    <name type="synonym">Muraena anguilla</name>
    <dbReference type="NCBI Taxonomy" id="7936"/>
    <lineage>
        <taxon>Eukaryota</taxon>
        <taxon>Metazoa</taxon>
        <taxon>Chordata</taxon>
        <taxon>Craniata</taxon>
        <taxon>Vertebrata</taxon>
        <taxon>Euteleostomi</taxon>
        <taxon>Actinopterygii</taxon>
        <taxon>Neopterygii</taxon>
        <taxon>Teleostei</taxon>
        <taxon>Anguilliformes</taxon>
        <taxon>Anguillidae</taxon>
        <taxon>Anguilla</taxon>
    </lineage>
</organism>
<proteinExistence type="predicted"/>
<dbReference type="EMBL" id="GBXM01040951">
    <property type="protein sequence ID" value="JAH67626.1"/>
    <property type="molecule type" value="Transcribed_RNA"/>
</dbReference>
<name>A0A0E9UPD0_ANGAN</name>
<sequence length="58" mass="6758">MSESFPRHPFRVKCLVLSYLASSPVFTFELRFQVFSFLCGSSRSLLIRCYRLESSCVE</sequence>
<dbReference type="AlphaFoldDB" id="A0A0E9UPD0"/>
<protein>
    <submittedName>
        <fullName evidence="1">Uncharacterized protein</fullName>
    </submittedName>
</protein>
<accession>A0A0E9UPD0</accession>
<reference evidence="1" key="2">
    <citation type="journal article" date="2015" name="Fish Shellfish Immunol.">
        <title>Early steps in the European eel (Anguilla anguilla)-Vibrio vulnificus interaction in the gills: Role of the RtxA13 toxin.</title>
        <authorList>
            <person name="Callol A."/>
            <person name="Pajuelo D."/>
            <person name="Ebbesson L."/>
            <person name="Teles M."/>
            <person name="MacKenzie S."/>
            <person name="Amaro C."/>
        </authorList>
    </citation>
    <scope>NUCLEOTIDE SEQUENCE</scope>
</reference>